<keyword evidence="4 6" id="KW-0472">Membrane</keyword>
<feature type="transmembrane region" description="Helical" evidence="6">
    <location>
        <begin position="514"/>
        <end position="535"/>
    </location>
</feature>
<name>A0A2V0PLC4_9CHLO</name>
<gene>
    <name evidence="8" type="ORF">Rsub_13356</name>
</gene>
<feature type="transmembrane region" description="Helical" evidence="6">
    <location>
        <begin position="340"/>
        <end position="366"/>
    </location>
</feature>
<feature type="region of interest" description="Disordered" evidence="5">
    <location>
        <begin position="540"/>
        <end position="570"/>
    </location>
</feature>
<dbReference type="InterPro" id="IPR011701">
    <property type="entry name" value="MFS"/>
</dbReference>
<dbReference type="PROSITE" id="PS50850">
    <property type="entry name" value="MFS"/>
    <property type="match status" value="1"/>
</dbReference>
<evidence type="ECO:0000256" key="6">
    <source>
        <dbReference type="SAM" id="Phobius"/>
    </source>
</evidence>
<reference evidence="8 9" key="1">
    <citation type="journal article" date="2018" name="Sci. Rep.">
        <title>Raphidocelis subcapitata (=Pseudokirchneriella subcapitata) provides an insight into genome evolution and environmental adaptations in the Sphaeropleales.</title>
        <authorList>
            <person name="Suzuki S."/>
            <person name="Yamaguchi H."/>
            <person name="Nakajima N."/>
            <person name="Kawachi M."/>
        </authorList>
    </citation>
    <scope>NUCLEOTIDE SEQUENCE [LARGE SCALE GENOMIC DNA]</scope>
    <source>
        <strain evidence="8 9">NIES-35</strain>
    </source>
</reference>
<feature type="transmembrane region" description="Helical" evidence="6">
    <location>
        <begin position="483"/>
        <end position="502"/>
    </location>
</feature>
<evidence type="ECO:0000256" key="5">
    <source>
        <dbReference type="SAM" id="MobiDB-lite"/>
    </source>
</evidence>
<dbReference type="GO" id="GO:0061513">
    <property type="term" value="F:glucose 6-phosphate:phosphate antiporter activity"/>
    <property type="evidence" value="ECO:0007669"/>
    <property type="project" value="TreeGrafter"/>
</dbReference>
<evidence type="ECO:0000256" key="3">
    <source>
        <dbReference type="ARBA" id="ARBA00022989"/>
    </source>
</evidence>
<dbReference type="Pfam" id="PF07690">
    <property type="entry name" value="MFS_1"/>
    <property type="match status" value="1"/>
</dbReference>
<comment type="caution">
    <text evidence="8">The sequence shown here is derived from an EMBL/GenBank/DDBJ whole genome shotgun (WGS) entry which is preliminary data.</text>
</comment>
<accession>A0A2V0PLC4</accession>
<evidence type="ECO:0000256" key="4">
    <source>
        <dbReference type="ARBA" id="ARBA00023136"/>
    </source>
</evidence>
<dbReference type="PANTHER" id="PTHR43826:SF3">
    <property type="entry name" value="GLUCOSE-6-PHOSPHATE EXCHANGER SLC37A4"/>
    <property type="match status" value="1"/>
</dbReference>
<dbReference type="InterPro" id="IPR051337">
    <property type="entry name" value="OPA_Antiporter"/>
</dbReference>
<dbReference type="GO" id="GO:0016020">
    <property type="term" value="C:membrane"/>
    <property type="evidence" value="ECO:0007669"/>
    <property type="project" value="UniProtKB-ARBA"/>
</dbReference>
<evidence type="ECO:0000259" key="7">
    <source>
        <dbReference type="PROSITE" id="PS50850"/>
    </source>
</evidence>
<dbReference type="EMBL" id="BDRX01000251">
    <property type="protein sequence ID" value="GBG00575.1"/>
    <property type="molecule type" value="Genomic_DNA"/>
</dbReference>
<protein>
    <recommendedName>
        <fullName evidence="7">Major facilitator superfamily (MFS) profile domain-containing protein</fullName>
    </recommendedName>
</protein>
<feature type="compositionally biased region" description="Basic and acidic residues" evidence="5">
    <location>
        <begin position="558"/>
        <end position="570"/>
    </location>
</feature>
<keyword evidence="9" id="KW-1185">Reference proteome</keyword>
<comment type="subcellular location">
    <subcellularLocation>
        <location evidence="1">Endomembrane system</location>
        <topology evidence="1">Multi-pass membrane protein</topology>
    </subcellularLocation>
</comment>
<evidence type="ECO:0000256" key="2">
    <source>
        <dbReference type="ARBA" id="ARBA00022692"/>
    </source>
</evidence>
<dbReference type="PANTHER" id="PTHR43826">
    <property type="entry name" value="GLUCOSE-6-PHOSPHATE EXCHANGER SLC37A4"/>
    <property type="match status" value="1"/>
</dbReference>
<dbReference type="STRING" id="307507.A0A2V0PLC4"/>
<dbReference type="Proteomes" id="UP000247498">
    <property type="component" value="Unassembled WGS sequence"/>
</dbReference>
<feature type="compositionally biased region" description="Low complexity" evidence="5">
    <location>
        <begin position="540"/>
        <end position="553"/>
    </location>
</feature>
<feature type="transmembrane region" description="Helical" evidence="6">
    <location>
        <begin position="256"/>
        <end position="274"/>
    </location>
</feature>
<dbReference type="Gene3D" id="1.20.1250.20">
    <property type="entry name" value="MFS general substrate transporter like domains"/>
    <property type="match status" value="2"/>
</dbReference>
<proteinExistence type="predicted"/>
<dbReference type="InterPro" id="IPR020846">
    <property type="entry name" value="MFS_dom"/>
</dbReference>
<feature type="domain" description="Major facilitator superfamily (MFS) profile" evidence="7">
    <location>
        <begin position="93"/>
        <end position="539"/>
    </location>
</feature>
<dbReference type="GO" id="GO:0012505">
    <property type="term" value="C:endomembrane system"/>
    <property type="evidence" value="ECO:0007669"/>
    <property type="project" value="UniProtKB-SubCell"/>
</dbReference>
<feature type="transmembrane region" description="Helical" evidence="6">
    <location>
        <begin position="230"/>
        <end position="250"/>
    </location>
</feature>
<feature type="transmembrane region" description="Helical" evidence="6">
    <location>
        <begin position="445"/>
        <end position="471"/>
    </location>
</feature>
<keyword evidence="2 6" id="KW-0812">Transmembrane</keyword>
<feature type="transmembrane region" description="Helical" evidence="6">
    <location>
        <begin position="386"/>
        <end position="408"/>
    </location>
</feature>
<evidence type="ECO:0000313" key="8">
    <source>
        <dbReference type="EMBL" id="GBG00575.1"/>
    </source>
</evidence>
<feature type="transmembrane region" description="Helical" evidence="6">
    <location>
        <begin position="420"/>
        <end position="439"/>
    </location>
</feature>
<dbReference type="SUPFAM" id="SSF103473">
    <property type="entry name" value="MFS general substrate transporter"/>
    <property type="match status" value="1"/>
</dbReference>
<dbReference type="InParanoid" id="A0A2V0PLC4"/>
<evidence type="ECO:0000256" key="1">
    <source>
        <dbReference type="ARBA" id="ARBA00004127"/>
    </source>
</evidence>
<dbReference type="GO" id="GO:0035435">
    <property type="term" value="P:phosphate ion transmembrane transport"/>
    <property type="evidence" value="ECO:0007669"/>
    <property type="project" value="TreeGrafter"/>
</dbReference>
<keyword evidence="3 6" id="KW-1133">Transmembrane helix</keyword>
<dbReference type="OrthoDB" id="3639251at2759"/>
<sequence length="570" mass="56480">MLLRQRNAPLGGAAAAAVQRPRSGGWPLRRRTGGAHLARAGGTELVEELSSLGPSSSSSSSSSSSAVTSTALQRAAPLAAAPPAPAYPPGFEARRLVVFGGMLAGYACYYLTRNSLTYSAPTMVADASLGLDIGQLGALASCFPLAYGASKLASGVLGARASPAALLAGGLAGTAAANAALASGGGLPWFCSLWALNGALQGVGGPACARMLTAWFPARERGTYWAAWNIAHNLGGFAAPLVAGGCAATLGWRWGFWAPAALAAAVSGVVLLACKDSPEAAGFPPVEPRTAAAAAPAPAPASAAAAPAPAPAPAPDAAAAPAPKSVWDALVGDVLSRPELWGLAAAYFFVYLARQGAATWLVFYLLDAGAADGAADAALRVSGLELGGLAGGVLAGRASDALIARAAARGDGAVGKRVQVVMAYVVGVALALAAVRAAPAGTDAAGQWLAIAGLGFFLYGPQLIGLCGAEIVAQETVGAAEGLLGFIAYAGAAAAGAPLAALLQSSDPHRWDSYFSVLTAACGAALLLLAPLTGLPSHAQLQQRRGKQQAAGGRARRREAAVDGAARSEA</sequence>
<dbReference type="InterPro" id="IPR036259">
    <property type="entry name" value="MFS_trans_sf"/>
</dbReference>
<evidence type="ECO:0000313" key="9">
    <source>
        <dbReference type="Proteomes" id="UP000247498"/>
    </source>
</evidence>
<feature type="region of interest" description="Disordered" evidence="5">
    <location>
        <begin position="1"/>
        <end position="35"/>
    </location>
</feature>
<organism evidence="8 9">
    <name type="scientific">Raphidocelis subcapitata</name>
    <dbReference type="NCBI Taxonomy" id="307507"/>
    <lineage>
        <taxon>Eukaryota</taxon>
        <taxon>Viridiplantae</taxon>
        <taxon>Chlorophyta</taxon>
        <taxon>core chlorophytes</taxon>
        <taxon>Chlorophyceae</taxon>
        <taxon>CS clade</taxon>
        <taxon>Sphaeropleales</taxon>
        <taxon>Selenastraceae</taxon>
        <taxon>Raphidocelis</taxon>
    </lineage>
</organism>
<dbReference type="AlphaFoldDB" id="A0A2V0PLC4"/>